<evidence type="ECO:0000313" key="4">
    <source>
        <dbReference type="EMBL" id="WNG46852.1"/>
    </source>
</evidence>
<dbReference type="Gene3D" id="2.70.50.70">
    <property type="match status" value="1"/>
</dbReference>
<organism evidence="4 5">
    <name type="scientific">Archangium minus</name>
    <dbReference type="NCBI Taxonomy" id="83450"/>
    <lineage>
        <taxon>Bacteria</taxon>
        <taxon>Pseudomonadati</taxon>
        <taxon>Myxococcota</taxon>
        <taxon>Myxococcia</taxon>
        <taxon>Myxococcales</taxon>
        <taxon>Cystobacterineae</taxon>
        <taxon>Archangiaceae</taxon>
        <taxon>Archangium</taxon>
    </lineage>
</organism>
<dbReference type="Pfam" id="PF03443">
    <property type="entry name" value="AA9"/>
    <property type="match status" value="1"/>
</dbReference>
<proteinExistence type="predicted"/>
<name>A0ABY9WVR3_9BACT</name>
<feature type="signal peptide" evidence="2">
    <location>
        <begin position="1"/>
        <end position="23"/>
    </location>
</feature>
<evidence type="ECO:0000256" key="1">
    <source>
        <dbReference type="SAM" id="MobiDB-lite"/>
    </source>
</evidence>
<gene>
    <name evidence="4" type="ORF">F0U60_24035</name>
</gene>
<sequence>MNQSFSPVFLALLVSLIPAAAFAHSTLRYPPPFDGTTTHMNKQGLCHGKLAAAGQATQVGRQLTLKFFAVNHHTGPCTVELRDPKDVKRVTHRIAQKKDCVSFGKNTKRKNVEFEWTIRVPSSVKPGRWVLRWSTVSTNTPKPQHFESCAHIEIKDPSADANPPVKPTAEDKPAYSMTTSQSGAERPHVR</sequence>
<evidence type="ECO:0000259" key="3">
    <source>
        <dbReference type="Pfam" id="PF03443"/>
    </source>
</evidence>
<feature type="domain" description="Auxiliary Activity family 9 catalytic" evidence="3">
    <location>
        <begin position="44"/>
        <end position="166"/>
    </location>
</feature>
<evidence type="ECO:0000256" key="2">
    <source>
        <dbReference type="SAM" id="SignalP"/>
    </source>
</evidence>
<accession>A0ABY9WVR3</accession>
<evidence type="ECO:0000313" key="5">
    <source>
        <dbReference type="Proteomes" id="UP001611383"/>
    </source>
</evidence>
<keyword evidence="2" id="KW-0732">Signal</keyword>
<dbReference type="Proteomes" id="UP001611383">
    <property type="component" value="Chromosome"/>
</dbReference>
<keyword evidence="5" id="KW-1185">Reference proteome</keyword>
<protein>
    <recommendedName>
        <fullName evidence="3">Auxiliary Activity family 9 catalytic domain-containing protein</fullName>
    </recommendedName>
</protein>
<dbReference type="InterPro" id="IPR005103">
    <property type="entry name" value="AA9_LPMO"/>
</dbReference>
<dbReference type="EMBL" id="CP043494">
    <property type="protein sequence ID" value="WNG46852.1"/>
    <property type="molecule type" value="Genomic_DNA"/>
</dbReference>
<feature type="region of interest" description="Disordered" evidence="1">
    <location>
        <begin position="154"/>
        <end position="190"/>
    </location>
</feature>
<reference evidence="4 5" key="1">
    <citation type="submission" date="2019-08" db="EMBL/GenBank/DDBJ databases">
        <title>Archangium and Cystobacter genomes.</title>
        <authorList>
            <person name="Chen I.-C.K."/>
            <person name="Wielgoss S."/>
        </authorList>
    </citation>
    <scope>NUCLEOTIDE SEQUENCE [LARGE SCALE GENOMIC DNA]</scope>
    <source>
        <strain evidence="4 5">Cbm 6</strain>
    </source>
</reference>
<feature type="chain" id="PRO_5045544919" description="Auxiliary Activity family 9 catalytic domain-containing protein" evidence="2">
    <location>
        <begin position="24"/>
        <end position="190"/>
    </location>
</feature>